<evidence type="ECO:0000256" key="2">
    <source>
        <dbReference type="PROSITE-ProRule" id="PRU00335"/>
    </source>
</evidence>
<dbReference type="InterPro" id="IPR009057">
    <property type="entry name" value="Homeodomain-like_sf"/>
</dbReference>
<sequence>MLVTTPWNYERDTVDLRTQKTYDALFNAFTELLSQKPFEDITVHELCERARIRRATFYNHFADKYAFLDFVIQTIRRKRTAVLQEQTADDGPVVFFTSLLSTALTFLESNAPTVKNLRTSNVAFLLTNLGPEDLVQQLQESLEGYQEAGYLMTGDPEILAEFLLGGIGQIGRWWLEQDGRVSKEEAVARLEPILESVFPD</sequence>
<reference evidence="5" key="1">
    <citation type="submission" date="2018-05" db="EMBL/GenBank/DDBJ databases">
        <authorList>
            <person name="Li Y."/>
        </authorList>
    </citation>
    <scope>NUCLEOTIDE SEQUENCE [LARGE SCALE GENOMIC DNA]</scope>
    <source>
        <strain evidence="5">sk1b4</strain>
    </source>
</reference>
<name>A0A2V1K9U7_9ACTO</name>
<dbReference type="PROSITE" id="PS50977">
    <property type="entry name" value="HTH_TETR_2"/>
    <property type="match status" value="1"/>
</dbReference>
<dbReference type="PANTHER" id="PTHR43479:SF11">
    <property type="entry name" value="ACREF_ENVCD OPERON REPRESSOR-RELATED"/>
    <property type="match status" value="1"/>
</dbReference>
<evidence type="ECO:0000259" key="3">
    <source>
        <dbReference type="PROSITE" id="PS50977"/>
    </source>
</evidence>
<dbReference type="Proteomes" id="UP000245283">
    <property type="component" value="Unassembled WGS sequence"/>
</dbReference>
<dbReference type="SUPFAM" id="SSF46689">
    <property type="entry name" value="Homeodomain-like"/>
    <property type="match status" value="1"/>
</dbReference>
<evidence type="ECO:0000256" key="1">
    <source>
        <dbReference type="ARBA" id="ARBA00023125"/>
    </source>
</evidence>
<accession>A0A2V1K9U7</accession>
<dbReference type="AlphaFoldDB" id="A0A2V1K9U7"/>
<evidence type="ECO:0000313" key="4">
    <source>
        <dbReference type="EMBL" id="PWF26136.1"/>
    </source>
</evidence>
<dbReference type="Pfam" id="PF00440">
    <property type="entry name" value="TetR_N"/>
    <property type="match status" value="1"/>
</dbReference>
<dbReference type="GO" id="GO:0003677">
    <property type="term" value="F:DNA binding"/>
    <property type="evidence" value="ECO:0007669"/>
    <property type="project" value="UniProtKB-UniRule"/>
</dbReference>
<dbReference type="Gene3D" id="1.10.357.10">
    <property type="entry name" value="Tetracycline Repressor, domain 2"/>
    <property type="match status" value="1"/>
</dbReference>
<dbReference type="InterPro" id="IPR050624">
    <property type="entry name" value="HTH-type_Tx_Regulator"/>
</dbReference>
<dbReference type="InterPro" id="IPR001647">
    <property type="entry name" value="HTH_TetR"/>
</dbReference>
<dbReference type="PANTHER" id="PTHR43479">
    <property type="entry name" value="ACREF/ENVCD OPERON REPRESSOR-RELATED"/>
    <property type="match status" value="1"/>
</dbReference>
<organism evidence="4 5">
    <name type="scientific">Ancrocorticia populi</name>
    <dbReference type="NCBI Taxonomy" id="2175228"/>
    <lineage>
        <taxon>Bacteria</taxon>
        <taxon>Bacillati</taxon>
        <taxon>Actinomycetota</taxon>
        <taxon>Actinomycetes</taxon>
        <taxon>Actinomycetales</taxon>
        <taxon>Actinomycetaceae</taxon>
        <taxon>Ancrocorticia</taxon>
    </lineage>
</organism>
<gene>
    <name evidence="4" type="ORF">DD236_08630</name>
</gene>
<keyword evidence="5" id="KW-1185">Reference proteome</keyword>
<comment type="caution">
    <text evidence="4">The sequence shown here is derived from an EMBL/GenBank/DDBJ whole genome shotgun (WGS) entry which is preliminary data.</text>
</comment>
<evidence type="ECO:0000313" key="5">
    <source>
        <dbReference type="Proteomes" id="UP000245283"/>
    </source>
</evidence>
<feature type="domain" description="HTH tetR-type" evidence="3">
    <location>
        <begin position="19"/>
        <end position="79"/>
    </location>
</feature>
<dbReference type="OrthoDB" id="4709704at2"/>
<dbReference type="EMBL" id="QETB01000004">
    <property type="protein sequence ID" value="PWF26136.1"/>
    <property type="molecule type" value="Genomic_DNA"/>
</dbReference>
<feature type="DNA-binding region" description="H-T-H motif" evidence="2">
    <location>
        <begin position="42"/>
        <end position="61"/>
    </location>
</feature>
<proteinExistence type="predicted"/>
<protein>
    <recommendedName>
        <fullName evidence="3">HTH tetR-type domain-containing protein</fullName>
    </recommendedName>
</protein>
<keyword evidence="1 2" id="KW-0238">DNA-binding</keyword>